<dbReference type="GO" id="GO:0003676">
    <property type="term" value="F:nucleic acid binding"/>
    <property type="evidence" value="ECO:0007669"/>
    <property type="project" value="InterPro"/>
</dbReference>
<proteinExistence type="inferred from homology"/>
<dbReference type="STRING" id="8010.ENSELUP00000021233"/>
<dbReference type="PANTHER" id="PTHR15437">
    <property type="entry name" value="TRANSCRIPTION TERMINATION FACTOR, MITOCHONDRIAL"/>
    <property type="match status" value="1"/>
</dbReference>
<reference evidence="4" key="1">
    <citation type="journal article" date="2014" name="PLoS ONE">
        <title>The genome and linkage map of the northern pike (Esox lucius): conserved synteny revealed between the salmonid sister group and the Neoteleostei.</title>
        <authorList>
            <person name="Rondeau E.B."/>
            <person name="Minkley D.R."/>
            <person name="Leong J.S."/>
            <person name="Messmer A.M."/>
            <person name="Jantzen J.R."/>
            <person name="von Schalburg K.R."/>
            <person name="Lemon C."/>
            <person name="Bird N.H."/>
            <person name="Koop B.F."/>
        </authorList>
    </citation>
    <scope>NUCLEOTIDE SEQUENCE</scope>
</reference>
<reference evidence="3" key="2">
    <citation type="submission" date="2020-02" db="EMBL/GenBank/DDBJ databases">
        <title>Esox lucius (northern pike) genome, fEsoLuc1, primary haplotype.</title>
        <authorList>
            <person name="Myers G."/>
            <person name="Karagic N."/>
            <person name="Meyer A."/>
            <person name="Pippel M."/>
            <person name="Reichard M."/>
            <person name="Winkler S."/>
            <person name="Tracey A."/>
            <person name="Sims Y."/>
            <person name="Howe K."/>
            <person name="Rhie A."/>
            <person name="Formenti G."/>
            <person name="Durbin R."/>
            <person name="Fedrigo O."/>
            <person name="Jarvis E.D."/>
        </authorList>
    </citation>
    <scope>NUCLEOTIDE SEQUENCE [LARGE SCALE GENOMIC DNA]</scope>
</reference>
<dbReference type="Ensembl" id="ENSELUT00000031859.3">
    <property type="protein sequence ID" value="ENSELUP00000021233.2"/>
    <property type="gene ID" value="ENSELUG00000020338.3"/>
</dbReference>
<evidence type="ECO:0000313" key="4">
    <source>
        <dbReference type="Proteomes" id="UP000265140"/>
    </source>
</evidence>
<dbReference type="Gene3D" id="1.25.70.10">
    <property type="entry name" value="Transcription termination factor 3, mitochondrial"/>
    <property type="match status" value="2"/>
</dbReference>
<comment type="similarity">
    <text evidence="1">Belongs to the mTERF family.</text>
</comment>
<reference evidence="3" key="3">
    <citation type="submission" date="2025-08" db="UniProtKB">
        <authorList>
            <consortium name="Ensembl"/>
        </authorList>
    </citation>
    <scope>IDENTIFICATION</scope>
</reference>
<keyword evidence="4" id="KW-1185">Reference proteome</keyword>
<name>A0A3P8YYI1_ESOLU</name>
<dbReference type="InParanoid" id="A0A3P8YYI1"/>
<evidence type="ECO:0000313" key="3">
    <source>
        <dbReference type="Ensembl" id="ENSELUP00000021233.2"/>
    </source>
</evidence>
<dbReference type="OMA" id="PEAVLCN"/>
<protein>
    <submittedName>
        <fullName evidence="3">Mitochondrial transcription termination factor 2</fullName>
    </submittedName>
</protein>
<dbReference type="SMART" id="SM00733">
    <property type="entry name" value="Mterf"/>
    <property type="match status" value="4"/>
</dbReference>
<dbReference type="AlphaFoldDB" id="A0A3P8YYI1"/>
<dbReference type="InterPro" id="IPR003690">
    <property type="entry name" value="MTERF"/>
</dbReference>
<dbReference type="PANTHER" id="PTHR15437:SF1">
    <property type="entry name" value="TRANSCRIPTION TERMINATION FACTOR 2, MITOCHONDRIAL"/>
    <property type="match status" value="1"/>
</dbReference>
<keyword evidence="2" id="KW-0809">Transit peptide</keyword>
<dbReference type="GeneID" id="105018155"/>
<dbReference type="CTD" id="80298"/>
<dbReference type="Pfam" id="PF02536">
    <property type="entry name" value="mTERF"/>
    <property type="match status" value="1"/>
</dbReference>
<dbReference type="GO" id="GO:0005759">
    <property type="term" value="C:mitochondrial matrix"/>
    <property type="evidence" value="ECO:0007669"/>
    <property type="project" value="TreeGrafter"/>
</dbReference>
<reference evidence="3" key="4">
    <citation type="submission" date="2025-09" db="UniProtKB">
        <authorList>
            <consortium name="Ensembl"/>
        </authorList>
    </citation>
    <scope>IDENTIFICATION</scope>
</reference>
<dbReference type="GO" id="GO:0006393">
    <property type="term" value="P:termination of mitochondrial transcription"/>
    <property type="evidence" value="ECO:0007669"/>
    <property type="project" value="TreeGrafter"/>
</dbReference>
<evidence type="ECO:0000256" key="1">
    <source>
        <dbReference type="ARBA" id="ARBA00007692"/>
    </source>
</evidence>
<evidence type="ECO:0000256" key="2">
    <source>
        <dbReference type="ARBA" id="ARBA00022946"/>
    </source>
</evidence>
<dbReference type="Bgee" id="ENSELUG00000020338">
    <property type="expression patterns" value="Expressed in muscle tissue and 14 other cell types or tissues"/>
</dbReference>
<dbReference type="InterPro" id="IPR038538">
    <property type="entry name" value="MTERF_sf"/>
</dbReference>
<dbReference type="FunFam" id="1.25.70.10:FF:000042">
    <property type="entry name" value="Mitochondrial transcription termination factor 2"/>
    <property type="match status" value="1"/>
</dbReference>
<dbReference type="RefSeq" id="XP_010881679.2">
    <property type="nucleotide sequence ID" value="XM_010883377.3"/>
</dbReference>
<accession>A0A3P8YYI1</accession>
<sequence>MQYRCEVRPAVFCDRAAMLRSVTMSLCLHCQWTRYHASHRPFSAQGPTVENQVAVEALNDLSVDIQKIRRLKGWVLRQSSAYVSETASLLRDMGAKGPVIARILELHPEAILCSPELQQAQRKLWKSVCPGDADLVGIIERFPASFFTSPCHHANQRANIDFFQSLQLNKRIVTKLMASAPQSFSGPVEQNEEMVRTLQQAYLELGGDATNMQIWLQKLISQNPFVLLKPPKVLRDNLLFLRDQGFTTAELLRLLSKLKGFVIELSPDSMHKTLAYSQETLGCSEVELRDLVLNCPALLYYPEAVLAERFNGLLSAGATMAQIIETPTVLELTPQIVSYRIQRLRSYGYDVRTGSLMALNGTKKDFEISSDKLHLRRERPLFNPVAPIRGDS</sequence>
<dbReference type="Proteomes" id="UP000265140">
    <property type="component" value="Chromosome 19"/>
</dbReference>
<organism evidence="3 4">
    <name type="scientific">Esox lucius</name>
    <name type="common">Northern pike</name>
    <dbReference type="NCBI Taxonomy" id="8010"/>
    <lineage>
        <taxon>Eukaryota</taxon>
        <taxon>Metazoa</taxon>
        <taxon>Chordata</taxon>
        <taxon>Craniata</taxon>
        <taxon>Vertebrata</taxon>
        <taxon>Euteleostomi</taxon>
        <taxon>Actinopterygii</taxon>
        <taxon>Neopterygii</taxon>
        <taxon>Teleostei</taxon>
        <taxon>Protacanthopterygii</taxon>
        <taxon>Esociformes</taxon>
        <taxon>Esocidae</taxon>
        <taxon>Esox</taxon>
    </lineage>
</organism>
<dbReference type="GeneTree" id="ENSGT00530000063817"/>